<evidence type="ECO:0000313" key="2">
    <source>
        <dbReference type="Proteomes" id="UP000032702"/>
    </source>
</evidence>
<dbReference type="Proteomes" id="UP000032702">
    <property type="component" value="Unassembled WGS sequence"/>
</dbReference>
<dbReference type="AlphaFoldDB" id="Q08MK4"/>
<sequence length="151" mass="16276">MNSPEPGNAISGDMPVLRHAFVLQAVRELGRFTAALSRAREGSPLETGLQSIREACVATLGMEFDTLTRFDAASVVGLFSHPEQARILARLVDEQARLFASHGRLHAALEDSVYAGQLLACSRQRFGVPRDARAAETLRLEAGDPLPLVPG</sequence>
<protein>
    <submittedName>
        <fullName evidence="1">Uncharacterized protein</fullName>
    </submittedName>
</protein>
<gene>
    <name evidence="1" type="ORF">STIAU_4915</name>
</gene>
<comment type="caution">
    <text evidence="1">The sequence shown here is derived from an EMBL/GenBank/DDBJ whole genome shotgun (WGS) entry which is preliminary data.</text>
</comment>
<proteinExistence type="predicted"/>
<evidence type="ECO:0000313" key="1">
    <source>
        <dbReference type="EMBL" id="EAU61717.1"/>
    </source>
</evidence>
<organism evidence="1 2">
    <name type="scientific">Stigmatella aurantiaca (strain DW4/3-1)</name>
    <dbReference type="NCBI Taxonomy" id="378806"/>
    <lineage>
        <taxon>Bacteria</taxon>
        <taxon>Pseudomonadati</taxon>
        <taxon>Myxococcota</taxon>
        <taxon>Myxococcia</taxon>
        <taxon>Myxococcales</taxon>
        <taxon>Cystobacterineae</taxon>
        <taxon>Archangiaceae</taxon>
        <taxon>Stigmatella</taxon>
    </lineage>
</organism>
<dbReference type="PATRIC" id="fig|378806.16.peg.418"/>
<name>Q08MK4_STIAD</name>
<accession>Q08MK4</accession>
<dbReference type="EMBL" id="AAMD01000353">
    <property type="protein sequence ID" value="EAU61717.1"/>
    <property type="molecule type" value="Genomic_DNA"/>
</dbReference>
<reference evidence="1 2" key="1">
    <citation type="submission" date="2006-04" db="EMBL/GenBank/DDBJ databases">
        <authorList>
            <person name="Nierman W.C."/>
        </authorList>
    </citation>
    <scope>NUCLEOTIDE SEQUENCE [LARGE SCALE GENOMIC DNA]</scope>
    <source>
        <strain evidence="1 2">DW4/3-1</strain>
    </source>
</reference>